<protein>
    <submittedName>
        <fullName evidence="5">RNA exonuclease 4</fullName>
    </submittedName>
</protein>
<keyword evidence="5" id="KW-0269">Exonuclease</keyword>
<dbReference type="SUPFAM" id="SSF53098">
    <property type="entry name" value="Ribonuclease H-like"/>
    <property type="match status" value="1"/>
</dbReference>
<dbReference type="GO" id="GO:0005634">
    <property type="term" value="C:nucleus"/>
    <property type="evidence" value="ECO:0007669"/>
    <property type="project" value="TreeGrafter"/>
</dbReference>
<gene>
    <name evidence="5" type="primary">REXO4</name>
</gene>
<dbReference type="InterPro" id="IPR047021">
    <property type="entry name" value="REXO1/3/4-like"/>
</dbReference>
<name>A0A6P6HUC3_PUMCO</name>
<dbReference type="InterPro" id="IPR012337">
    <property type="entry name" value="RNaseH-like_sf"/>
</dbReference>
<dbReference type="Gene3D" id="3.30.420.10">
    <property type="entry name" value="Ribonuclease H-like superfamily/Ribonuclease H"/>
    <property type="match status" value="1"/>
</dbReference>
<evidence type="ECO:0000256" key="2">
    <source>
        <dbReference type="ARBA" id="ARBA00022801"/>
    </source>
</evidence>
<keyword evidence="1" id="KW-0540">Nuclease</keyword>
<dbReference type="PANTHER" id="PTHR12801:SF158">
    <property type="entry name" value="RNA EXONUCLEASE 4"/>
    <property type="match status" value="1"/>
</dbReference>
<dbReference type="Proteomes" id="UP000515131">
    <property type="component" value="Unplaced"/>
</dbReference>
<evidence type="ECO:0000313" key="5">
    <source>
        <dbReference type="RefSeq" id="XP_025779364.1"/>
    </source>
</evidence>
<dbReference type="PANTHER" id="PTHR12801">
    <property type="entry name" value="RNA EXONUCLEASE REXO1 / RECO3 FAMILY MEMBER-RELATED"/>
    <property type="match status" value="1"/>
</dbReference>
<dbReference type="KEGG" id="pcoo:112860297"/>
<dbReference type="GO" id="GO:0006308">
    <property type="term" value="P:DNA catabolic process"/>
    <property type="evidence" value="ECO:0007669"/>
    <property type="project" value="TreeGrafter"/>
</dbReference>
<evidence type="ECO:0000256" key="3">
    <source>
        <dbReference type="SAM" id="MobiDB-lite"/>
    </source>
</evidence>
<evidence type="ECO:0000313" key="4">
    <source>
        <dbReference type="Proteomes" id="UP000515131"/>
    </source>
</evidence>
<dbReference type="InterPro" id="IPR036397">
    <property type="entry name" value="RNaseH_sf"/>
</dbReference>
<accession>A0A6P6HUC3</accession>
<keyword evidence="2" id="KW-0378">Hydrolase</keyword>
<proteinExistence type="predicted"/>
<dbReference type="GO" id="GO:0003676">
    <property type="term" value="F:nucleic acid binding"/>
    <property type="evidence" value="ECO:0007669"/>
    <property type="project" value="InterPro"/>
</dbReference>
<sequence length="256" mass="29128">MAKALTSRRAPGEPVAEPGLGKKVARKKSRKRRFWKSRGREASKTPGCGPGVAVVRPPKAPEDFSRNWRALQRYLQRTGRRRLPAQRLAERGTMGREPRKGQTMILLRKEETPSARSGKLRRRLLSITSSQCCFSVYYFPPGRRRDEGRACLVLFLDHPKKKIRDTQKYKPFKSQVKSGRPSLKLLAERILGVRVQQAEHCSIQDAQVAMRLYVLVKKEWESSAQDRRPTAPIPDSHSTSRPQAVVTTHKTARVSP</sequence>
<dbReference type="GO" id="GO:0004527">
    <property type="term" value="F:exonuclease activity"/>
    <property type="evidence" value="ECO:0007669"/>
    <property type="project" value="UniProtKB-KW"/>
</dbReference>
<dbReference type="CTD" id="57109"/>
<feature type="compositionally biased region" description="Basic residues" evidence="3">
    <location>
        <begin position="23"/>
        <end position="37"/>
    </location>
</feature>
<feature type="region of interest" description="Disordered" evidence="3">
    <location>
        <begin position="1"/>
        <end position="52"/>
    </location>
</feature>
<dbReference type="RefSeq" id="XP_025779364.1">
    <property type="nucleotide sequence ID" value="XM_025923579.1"/>
</dbReference>
<dbReference type="AlphaFoldDB" id="A0A6P6HUC3"/>
<feature type="region of interest" description="Disordered" evidence="3">
    <location>
        <begin position="221"/>
        <end position="256"/>
    </location>
</feature>
<feature type="compositionally biased region" description="Polar residues" evidence="3">
    <location>
        <begin position="236"/>
        <end position="249"/>
    </location>
</feature>
<dbReference type="GeneID" id="112860297"/>
<reference evidence="5" key="1">
    <citation type="submission" date="2025-08" db="UniProtKB">
        <authorList>
            <consortium name="RefSeq"/>
        </authorList>
    </citation>
    <scope>IDENTIFICATION</scope>
    <source>
        <tissue evidence="5">Blood</tissue>
    </source>
</reference>
<keyword evidence="4" id="KW-1185">Reference proteome</keyword>
<evidence type="ECO:0000256" key="1">
    <source>
        <dbReference type="ARBA" id="ARBA00022722"/>
    </source>
</evidence>
<organism evidence="4 5">
    <name type="scientific">Puma concolor</name>
    <name type="common">Mountain lion</name>
    <name type="synonym">Felis concolor</name>
    <dbReference type="NCBI Taxonomy" id="9696"/>
    <lineage>
        <taxon>Eukaryota</taxon>
        <taxon>Metazoa</taxon>
        <taxon>Chordata</taxon>
        <taxon>Craniata</taxon>
        <taxon>Vertebrata</taxon>
        <taxon>Euteleostomi</taxon>
        <taxon>Mammalia</taxon>
        <taxon>Eutheria</taxon>
        <taxon>Laurasiatheria</taxon>
        <taxon>Carnivora</taxon>
        <taxon>Feliformia</taxon>
        <taxon>Felidae</taxon>
        <taxon>Felinae</taxon>
        <taxon>Puma</taxon>
    </lineage>
</organism>